<dbReference type="Gene3D" id="3.40.50.720">
    <property type="entry name" value="NAD(P)-binding Rossmann-like Domain"/>
    <property type="match status" value="1"/>
</dbReference>
<dbReference type="AlphaFoldDB" id="A0A0C3GT24"/>
<reference evidence="3 4" key="1">
    <citation type="submission" date="2014-04" db="EMBL/GenBank/DDBJ databases">
        <authorList>
            <consortium name="DOE Joint Genome Institute"/>
            <person name="Kuo A."/>
            <person name="Martino E."/>
            <person name="Perotto S."/>
            <person name="Kohler A."/>
            <person name="Nagy L.G."/>
            <person name="Floudas D."/>
            <person name="Copeland A."/>
            <person name="Barry K.W."/>
            <person name="Cichocki N."/>
            <person name="Veneault-Fourrey C."/>
            <person name="LaButti K."/>
            <person name="Lindquist E.A."/>
            <person name="Lipzen A."/>
            <person name="Lundell T."/>
            <person name="Morin E."/>
            <person name="Murat C."/>
            <person name="Sun H."/>
            <person name="Tunlid A."/>
            <person name="Henrissat B."/>
            <person name="Grigoriev I.V."/>
            <person name="Hibbett D.S."/>
            <person name="Martin F."/>
            <person name="Nordberg H.P."/>
            <person name="Cantor M.N."/>
            <person name="Hua S.X."/>
        </authorList>
    </citation>
    <scope>NUCLEOTIDE SEQUENCE [LARGE SCALE GENOMIC DNA]</scope>
    <source>
        <strain evidence="3 4">Zn</strain>
    </source>
</reference>
<evidence type="ECO:0000313" key="4">
    <source>
        <dbReference type="Proteomes" id="UP000054321"/>
    </source>
</evidence>
<accession>A0A0C3GT24</accession>
<dbReference type="EMBL" id="KN832879">
    <property type="protein sequence ID" value="KIM99135.1"/>
    <property type="molecule type" value="Genomic_DNA"/>
</dbReference>
<dbReference type="OrthoDB" id="64915at2759"/>
<proteinExistence type="predicted"/>
<dbReference type="GO" id="GO:0000166">
    <property type="term" value="F:nucleotide binding"/>
    <property type="evidence" value="ECO:0007669"/>
    <property type="project" value="InterPro"/>
</dbReference>
<keyword evidence="4" id="KW-1185">Reference proteome</keyword>
<dbReference type="InParanoid" id="A0A0C3GT24"/>
<reference evidence="4" key="2">
    <citation type="submission" date="2015-01" db="EMBL/GenBank/DDBJ databases">
        <title>Evolutionary Origins and Diversification of the Mycorrhizal Mutualists.</title>
        <authorList>
            <consortium name="DOE Joint Genome Institute"/>
            <consortium name="Mycorrhizal Genomics Consortium"/>
            <person name="Kohler A."/>
            <person name="Kuo A."/>
            <person name="Nagy L.G."/>
            <person name="Floudas D."/>
            <person name="Copeland A."/>
            <person name="Barry K.W."/>
            <person name="Cichocki N."/>
            <person name="Veneault-Fourrey C."/>
            <person name="LaButti K."/>
            <person name="Lindquist E.A."/>
            <person name="Lipzen A."/>
            <person name="Lundell T."/>
            <person name="Morin E."/>
            <person name="Murat C."/>
            <person name="Riley R."/>
            <person name="Ohm R."/>
            <person name="Sun H."/>
            <person name="Tunlid A."/>
            <person name="Henrissat B."/>
            <person name="Grigoriev I.V."/>
            <person name="Hibbett D.S."/>
            <person name="Martin F."/>
        </authorList>
    </citation>
    <scope>NUCLEOTIDE SEQUENCE [LARGE SCALE GENOMIC DNA]</scope>
    <source>
        <strain evidence="4">Zn</strain>
    </source>
</reference>
<protein>
    <recommendedName>
        <fullName evidence="5">Gfo/Idh/MocA-like oxidoreductase N-terminal domain-containing protein</fullName>
    </recommendedName>
</protein>
<dbReference type="InterPro" id="IPR036291">
    <property type="entry name" value="NAD(P)-bd_dom_sf"/>
</dbReference>
<evidence type="ECO:0008006" key="5">
    <source>
        <dbReference type="Google" id="ProtNLM"/>
    </source>
</evidence>
<dbReference type="PANTHER" id="PTHR43708">
    <property type="entry name" value="CONSERVED EXPRESSED OXIDOREDUCTASE (EUROFUNG)"/>
    <property type="match status" value="1"/>
</dbReference>
<dbReference type="Pfam" id="PF22685">
    <property type="entry name" value="Gal80p_C-like"/>
    <property type="match status" value="1"/>
</dbReference>
<dbReference type="SUPFAM" id="SSF55347">
    <property type="entry name" value="Glyceraldehyde-3-phosphate dehydrogenase-like, C-terminal domain"/>
    <property type="match status" value="1"/>
</dbReference>
<dbReference type="InterPro" id="IPR051317">
    <property type="entry name" value="Gfo/Idh/MocA_oxidoreduct"/>
</dbReference>
<dbReference type="Gene3D" id="3.30.360.10">
    <property type="entry name" value="Dihydrodipicolinate Reductase, domain 2"/>
    <property type="match status" value="1"/>
</dbReference>
<dbReference type="Proteomes" id="UP000054321">
    <property type="component" value="Unassembled WGS sequence"/>
</dbReference>
<organism evidence="3 4">
    <name type="scientific">Oidiodendron maius (strain Zn)</name>
    <dbReference type="NCBI Taxonomy" id="913774"/>
    <lineage>
        <taxon>Eukaryota</taxon>
        <taxon>Fungi</taxon>
        <taxon>Dikarya</taxon>
        <taxon>Ascomycota</taxon>
        <taxon>Pezizomycotina</taxon>
        <taxon>Leotiomycetes</taxon>
        <taxon>Leotiomycetes incertae sedis</taxon>
        <taxon>Myxotrichaceae</taxon>
        <taxon>Oidiodendron</taxon>
    </lineage>
</organism>
<dbReference type="HOGENOM" id="CLU_023194_25_2_1"/>
<evidence type="ECO:0000313" key="3">
    <source>
        <dbReference type="EMBL" id="KIM99135.1"/>
    </source>
</evidence>
<dbReference type="STRING" id="913774.A0A0C3GT24"/>
<feature type="domain" description="Gfo/Idh/MocA-like oxidoreductase N-terminal" evidence="1">
    <location>
        <begin position="3"/>
        <end position="131"/>
    </location>
</feature>
<feature type="domain" description="Gal80p-like C-terminal" evidence="2">
    <location>
        <begin position="138"/>
        <end position="278"/>
    </location>
</feature>
<gene>
    <name evidence="3" type="ORF">OIDMADRAFT_201766</name>
</gene>
<dbReference type="PANTHER" id="PTHR43708:SF1">
    <property type="entry name" value="GALACTOSE_LACTOSE METABOLISM REGULATORY PROTEIN GAL80"/>
    <property type="match status" value="1"/>
</dbReference>
<dbReference type="Pfam" id="PF01408">
    <property type="entry name" value="GFO_IDH_MocA"/>
    <property type="match status" value="1"/>
</dbReference>
<name>A0A0C3GT24_OIDMZ</name>
<evidence type="ECO:0000259" key="1">
    <source>
        <dbReference type="Pfam" id="PF01408"/>
    </source>
</evidence>
<sequence>MVIRIGMIGLTASDDAWSVLAHVKPLLQEPLSSKYKITALVTTSPESAAASAKRWGVPLDKAYTNVEDIANDIYVDLVVVNVKLPLHRNLALPALKAGKNVFVEWPLATTMDEVSELQAAAKESGSKTFVGLQARTAPFIQKAKVIIDSGALGKIVSSTIVGIDNLLLYLPPKHDYEHDKRNRANISMITSGHILDAQAFLLGEYRHLKATTNCFFPQVTTPHHTHTVNRDAPDSFMVQGVLMSGATASLSLVLTTSSNPSEFTWTISGEKGTLRMEGPNINIQMVGPKLSWYHDGAWEHVALRESLGFGQVGDLYQAIAAGDHIPGSIVDFDGAALRQRMLEACWKSDEQGTQESYL</sequence>
<dbReference type="SUPFAM" id="SSF51735">
    <property type="entry name" value="NAD(P)-binding Rossmann-fold domains"/>
    <property type="match status" value="1"/>
</dbReference>
<dbReference type="InterPro" id="IPR055080">
    <property type="entry name" value="Gal80p-like_C"/>
</dbReference>
<evidence type="ECO:0000259" key="2">
    <source>
        <dbReference type="Pfam" id="PF22685"/>
    </source>
</evidence>
<dbReference type="InterPro" id="IPR000683">
    <property type="entry name" value="Gfo/Idh/MocA-like_OxRdtase_N"/>
</dbReference>